<evidence type="ECO:0000259" key="17">
    <source>
        <dbReference type="Pfam" id="PF08746"/>
    </source>
</evidence>
<keyword evidence="7 15" id="KW-0479">Metal-binding</keyword>
<dbReference type="CDD" id="cd16493">
    <property type="entry name" value="RING-CH-C4HC3_NSE1"/>
    <property type="match status" value="1"/>
</dbReference>
<keyword evidence="10 15" id="KW-0833">Ubl conjugation pathway</keyword>
<evidence type="ECO:0000256" key="13">
    <source>
        <dbReference type="ARBA" id="ARBA00023204"/>
    </source>
</evidence>
<keyword evidence="13 15" id="KW-0234">DNA repair</keyword>
<dbReference type="Proteomes" id="UP000541444">
    <property type="component" value="Unassembled WGS sequence"/>
</dbReference>
<comment type="similarity">
    <text evidence="3 15">Belongs to the NSE1 family.</text>
</comment>
<keyword evidence="19" id="KW-1185">Reference proteome</keyword>
<evidence type="ECO:0000256" key="7">
    <source>
        <dbReference type="ARBA" id="ARBA00022723"/>
    </source>
</evidence>
<dbReference type="InterPro" id="IPR011513">
    <property type="entry name" value="Nse1"/>
</dbReference>
<dbReference type="GO" id="GO:0061630">
    <property type="term" value="F:ubiquitin protein ligase activity"/>
    <property type="evidence" value="ECO:0007669"/>
    <property type="project" value="UniProtKB-EC"/>
</dbReference>
<evidence type="ECO:0000256" key="15">
    <source>
        <dbReference type="RuleBase" id="RU368018"/>
    </source>
</evidence>
<evidence type="ECO:0000256" key="14">
    <source>
        <dbReference type="ARBA" id="ARBA00023242"/>
    </source>
</evidence>
<keyword evidence="8 15" id="KW-0227">DNA damage</keyword>
<feature type="compositionally biased region" description="Polar residues" evidence="16">
    <location>
        <begin position="167"/>
        <end position="179"/>
    </location>
</feature>
<accession>A0A7J7LYR8</accession>
<evidence type="ECO:0000256" key="9">
    <source>
        <dbReference type="ARBA" id="ARBA00022771"/>
    </source>
</evidence>
<keyword evidence="11 15" id="KW-0862">Zinc</keyword>
<dbReference type="Pfam" id="PF08746">
    <property type="entry name" value="zf-RING-like"/>
    <property type="match status" value="1"/>
</dbReference>
<keyword evidence="14 15" id="KW-0539">Nucleus</keyword>
<feature type="domain" description="Non-structural maintenance of chromosomes element 1 RING C4HC3-type" evidence="17">
    <location>
        <begin position="102"/>
        <end position="145"/>
    </location>
</feature>
<gene>
    <name evidence="18" type="ORF">GIB67_006738</name>
</gene>
<name>A0A7J7LYR8_9MAGN</name>
<evidence type="ECO:0000256" key="8">
    <source>
        <dbReference type="ARBA" id="ARBA00022763"/>
    </source>
</evidence>
<reference evidence="18 19" key="1">
    <citation type="journal article" date="2020" name="IScience">
        <title>Genome Sequencing of the Endangered Kingdonia uniflora (Circaeasteraceae, Ranunculales) Reveals Potential Mechanisms of Evolutionary Specialization.</title>
        <authorList>
            <person name="Sun Y."/>
            <person name="Deng T."/>
            <person name="Zhang A."/>
            <person name="Moore M.J."/>
            <person name="Landis J.B."/>
            <person name="Lin N."/>
            <person name="Zhang H."/>
            <person name="Zhang X."/>
            <person name="Huang J."/>
            <person name="Zhang X."/>
            <person name="Sun H."/>
            <person name="Wang H."/>
        </authorList>
    </citation>
    <scope>NUCLEOTIDE SEQUENCE [LARGE SCALE GENOMIC DNA]</scope>
    <source>
        <strain evidence="18">TB1705</strain>
        <tissue evidence="18">Leaf</tissue>
    </source>
</reference>
<dbReference type="Gene3D" id="1.10.10.10">
    <property type="entry name" value="Winged helix-like DNA-binding domain superfamily/Winged helix DNA-binding domain"/>
    <property type="match status" value="1"/>
</dbReference>
<dbReference type="AlphaFoldDB" id="A0A7J7LYR8"/>
<comment type="subunit">
    <text evidence="15">Component of the Smc5-Smc6 complex.</text>
</comment>
<evidence type="ECO:0000256" key="12">
    <source>
        <dbReference type="ARBA" id="ARBA00023172"/>
    </source>
</evidence>
<organism evidence="18 19">
    <name type="scientific">Kingdonia uniflora</name>
    <dbReference type="NCBI Taxonomy" id="39325"/>
    <lineage>
        <taxon>Eukaryota</taxon>
        <taxon>Viridiplantae</taxon>
        <taxon>Streptophyta</taxon>
        <taxon>Embryophyta</taxon>
        <taxon>Tracheophyta</taxon>
        <taxon>Spermatophyta</taxon>
        <taxon>Magnoliopsida</taxon>
        <taxon>Ranunculales</taxon>
        <taxon>Circaeasteraceae</taxon>
        <taxon>Kingdonia</taxon>
    </lineage>
</organism>
<proteinExistence type="inferred from homology"/>
<dbReference type="GO" id="GO:0005634">
    <property type="term" value="C:nucleus"/>
    <property type="evidence" value="ECO:0007669"/>
    <property type="project" value="UniProtKB-SubCell"/>
</dbReference>
<sequence length="220" mass="24528">MGKGSPRLNPLEVSKYPQDTQLIVSLDIFFQALTGIGSQSQGESSNIPAAFRNFSISQKEKTLDELVRDRWLCSPSDGRIGLGVRSFFDLRSWFRNNDVPSCDICNEAAVKAELCQNESCAVRIHSYCLKKKFAQRKVKRVCPGCDTQWSFPVTGSEGAEEEEGDEPNTQTQATHSSGSAMRKRRRSCKTENMDVKAPGTSPSQAVPDMRRATRRSTRLN</sequence>
<dbReference type="OrthoDB" id="185455at2759"/>
<evidence type="ECO:0000256" key="16">
    <source>
        <dbReference type="SAM" id="MobiDB-lite"/>
    </source>
</evidence>
<dbReference type="PANTHER" id="PTHR20973:SF0">
    <property type="entry name" value="NON-STRUCTURAL MAINTENANCE OF CHROMOSOMES ELEMENT 1 HOMOLOG"/>
    <property type="match status" value="1"/>
</dbReference>
<comment type="subcellular location">
    <subcellularLocation>
        <location evidence="2 15">Nucleus</location>
    </subcellularLocation>
</comment>
<dbReference type="InterPro" id="IPR014857">
    <property type="entry name" value="Nse1_RING_C4HC3-type"/>
</dbReference>
<keyword evidence="6 15" id="KW-0808">Transferase</keyword>
<evidence type="ECO:0000256" key="2">
    <source>
        <dbReference type="ARBA" id="ARBA00004123"/>
    </source>
</evidence>
<dbReference type="Pfam" id="PF07574">
    <property type="entry name" value="SMC_Nse1"/>
    <property type="match status" value="1"/>
</dbReference>
<evidence type="ECO:0000256" key="10">
    <source>
        <dbReference type="ARBA" id="ARBA00022786"/>
    </source>
</evidence>
<comment type="catalytic activity">
    <reaction evidence="1 15">
        <text>S-ubiquitinyl-[E2 ubiquitin-conjugating enzyme]-L-cysteine + [acceptor protein]-L-lysine = [E2 ubiquitin-conjugating enzyme]-L-cysteine + N(6)-ubiquitinyl-[acceptor protein]-L-lysine.</text>
        <dbReference type="EC" id="2.3.2.27"/>
    </reaction>
</comment>
<evidence type="ECO:0000256" key="5">
    <source>
        <dbReference type="ARBA" id="ARBA00019422"/>
    </source>
</evidence>
<evidence type="ECO:0000256" key="4">
    <source>
        <dbReference type="ARBA" id="ARBA00012483"/>
    </source>
</evidence>
<protein>
    <recommendedName>
        <fullName evidence="5 15">Non-structural maintenance of chromosomes element 1 homolog</fullName>
        <ecNumber evidence="4 15">2.3.2.27</ecNumber>
    </recommendedName>
</protein>
<feature type="region of interest" description="Disordered" evidence="16">
    <location>
        <begin position="153"/>
        <end position="220"/>
    </location>
</feature>
<evidence type="ECO:0000256" key="1">
    <source>
        <dbReference type="ARBA" id="ARBA00000900"/>
    </source>
</evidence>
<dbReference type="InterPro" id="IPR036388">
    <property type="entry name" value="WH-like_DNA-bd_sf"/>
</dbReference>
<dbReference type="EC" id="2.3.2.27" evidence="4 15"/>
<evidence type="ECO:0000256" key="11">
    <source>
        <dbReference type="ARBA" id="ARBA00022833"/>
    </source>
</evidence>
<evidence type="ECO:0000313" key="18">
    <source>
        <dbReference type="EMBL" id="KAF6147765.1"/>
    </source>
</evidence>
<comment type="caution">
    <text evidence="18">The sequence shown here is derived from an EMBL/GenBank/DDBJ whole genome shotgun (WGS) entry which is preliminary data.</text>
</comment>
<keyword evidence="12 15" id="KW-0233">DNA recombination</keyword>
<dbReference type="GO" id="GO:0008270">
    <property type="term" value="F:zinc ion binding"/>
    <property type="evidence" value="ECO:0007669"/>
    <property type="project" value="UniProtKB-KW"/>
</dbReference>
<dbReference type="Gene3D" id="3.30.40.10">
    <property type="entry name" value="Zinc/RING finger domain, C3HC4 (zinc finger)"/>
    <property type="match status" value="1"/>
</dbReference>
<dbReference type="PANTHER" id="PTHR20973">
    <property type="entry name" value="NON-SMC ELEMENT 1-RELATED"/>
    <property type="match status" value="1"/>
</dbReference>
<dbReference type="GO" id="GO:0030915">
    <property type="term" value="C:Smc5-Smc6 complex"/>
    <property type="evidence" value="ECO:0007669"/>
    <property type="project" value="UniProtKB-UniRule"/>
</dbReference>
<dbReference type="InterPro" id="IPR013083">
    <property type="entry name" value="Znf_RING/FYVE/PHD"/>
</dbReference>
<dbReference type="EMBL" id="JACGCM010001879">
    <property type="protein sequence ID" value="KAF6147765.1"/>
    <property type="molecule type" value="Genomic_DNA"/>
</dbReference>
<evidence type="ECO:0000256" key="3">
    <source>
        <dbReference type="ARBA" id="ARBA00010258"/>
    </source>
</evidence>
<dbReference type="GO" id="GO:0000724">
    <property type="term" value="P:double-strand break repair via homologous recombination"/>
    <property type="evidence" value="ECO:0007669"/>
    <property type="project" value="TreeGrafter"/>
</dbReference>
<evidence type="ECO:0000313" key="19">
    <source>
        <dbReference type="Proteomes" id="UP000541444"/>
    </source>
</evidence>
<keyword evidence="9 15" id="KW-0863">Zinc-finger</keyword>
<evidence type="ECO:0000256" key="6">
    <source>
        <dbReference type="ARBA" id="ARBA00022679"/>
    </source>
</evidence>